<dbReference type="STRING" id="759273.H1VXW8"/>
<dbReference type="InterPro" id="IPR016193">
    <property type="entry name" value="Cytidine_deaminase-like"/>
</dbReference>
<dbReference type="eggNOG" id="KOG1018">
    <property type="taxonomic scope" value="Eukaryota"/>
</dbReference>
<accession>H1VXW8</accession>
<dbReference type="Gene3D" id="3.40.140.10">
    <property type="entry name" value="Cytidine Deaminase, domain 2"/>
    <property type="match status" value="1"/>
</dbReference>
<evidence type="ECO:0000313" key="2">
    <source>
        <dbReference type="Proteomes" id="UP000007174"/>
    </source>
</evidence>
<name>H1VXW8_COLHI</name>
<dbReference type="Proteomes" id="UP000007174">
    <property type="component" value="Unassembled WGS sequence"/>
</dbReference>
<proteinExistence type="predicted"/>
<sequence>MGTPALFIKFGTCRTGACLLYGISRVVIGENKTFLGGEAYLKQRGVEVVVVDSAECKALMDDFIAEKPEVWNEDIGEE</sequence>
<dbReference type="EMBL" id="CACQ02007419">
    <property type="protein sequence ID" value="CCF45080.1"/>
    <property type="molecule type" value="Genomic_DNA"/>
</dbReference>
<dbReference type="VEuPathDB" id="FungiDB:CH63R_00642"/>
<organism evidence="1 2">
    <name type="scientific">Colletotrichum higginsianum (strain IMI 349063)</name>
    <name type="common">Crucifer anthracnose fungus</name>
    <dbReference type="NCBI Taxonomy" id="759273"/>
    <lineage>
        <taxon>Eukaryota</taxon>
        <taxon>Fungi</taxon>
        <taxon>Dikarya</taxon>
        <taxon>Ascomycota</taxon>
        <taxon>Pezizomycotina</taxon>
        <taxon>Sordariomycetes</taxon>
        <taxon>Hypocreomycetidae</taxon>
        <taxon>Glomerellales</taxon>
        <taxon>Glomerellaceae</taxon>
        <taxon>Colletotrichum</taxon>
        <taxon>Colletotrichum destructivum species complex</taxon>
    </lineage>
</organism>
<dbReference type="GO" id="GO:0003824">
    <property type="term" value="F:catalytic activity"/>
    <property type="evidence" value="ECO:0007669"/>
    <property type="project" value="InterPro"/>
</dbReference>
<dbReference type="HOGENOM" id="CLU_2671090_0_0_1"/>
<gene>
    <name evidence="1" type="ORF">CH063_14275</name>
</gene>
<protein>
    <submittedName>
        <fullName evidence="1">Cytosine deaminase</fullName>
    </submittedName>
</protein>
<dbReference type="SUPFAM" id="SSF53927">
    <property type="entry name" value="Cytidine deaminase-like"/>
    <property type="match status" value="1"/>
</dbReference>
<evidence type="ECO:0000313" key="1">
    <source>
        <dbReference type="EMBL" id="CCF45080.1"/>
    </source>
</evidence>
<reference evidence="2" key="1">
    <citation type="journal article" date="2012" name="Nat. Genet.">
        <title>Lifestyle transitions in plant pathogenic Colletotrichum fungi deciphered by genome and transcriptome analyses.</title>
        <authorList>
            <person name="O'Connell R.J."/>
            <person name="Thon M.R."/>
            <person name="Hacquard S."/>
            <person name="Amyotte S.G."/>
            <person name="Kleemann J."/>
            <person name="Torres M.F."/>
            <person name="Damm U."/>
            <person name="Buiate E.A."/>
            <person name="Epstein L."/>
            <person name="Alkan N."/>
            <person name="Altmueller J."/>
            <person name="Alvarado-Balderrama L."/>
            <person name="Bauser C.A."/>
            <person name="Becker C."/>
            <person name="Birren B.W."/>
            <person name="Chen Z."/>
            <person name="Choi J."/>
            <person name="Crouch J.A."/>
            <person name="Duvick J.P."/>
            <person name="Farman M.A."/>
            <person name="Gan P."/>
            <person name="Heiman D."/>
            <person name="Henrissat B."/>
            <person name="Howard R.J."/>
            <person name="Kabbage M."/>
            <person name="Koch C."/>
            <person name="Kracher B."/>
            <person name="Kubo Y."/>
            <person name="Law A.D."/>
            <person name="Lebrun M.-H."/>
            <person name="Lee Y.-H."/>
            <person name="Miyara I."/>
            <person name="Moore N."/>
            <person name="Neumann U."/>
            <person name="Nordstroem K."/>
            <person name="Panaccione D.G."/>
            <person name="Panstruga R."/>
            <person name="Place M."/>
            <person name="Proctor R.H."/>
            <person name="Prusky D."/>
            <person name="Rech G."/>
            <person name="Reinhardt R."/>
            <person name="Rollins J.A."/>
            <person name="Rounsley S."/>
            <person name="Schardl C.L."/>
            <person name="Schwartz D.C."/>
            <person name="Shenoy N."/>
            <person name="Shirasu K."/>
            <person name="Sikhakolli U.R."/>
            <person name="Stueber K."/>
            <person name="Sukno S.A."/>
            <person name="Sweigard J.A."/>
            <person name="Takano Y."/>
            <person name="Takahara H."/>
            <person name="Trail F."/>
            <person name="van der Does H.C."/>
            <person name="Voll L.M."/>
            <person name="Will I."/>
            <person name="Young S."/>
            <person name="Zeng Q."/>
            <person name="Zhang J."/>
            <person name="Zhou S."/>
            <person name="Dickman M.B."/>
            <person name="Schulze-Lefert P."/>
            <person name="Ver Loren van Themaat E."/>
            <person name="Ma L.-J."/>
            <person name="Vaillancourt L.J."/>
        </authorList>
    </citation>
    <scope>NUCLEOTIDE SEQUENCE [LARGE SCALE GENOMIC DNA]</scope>
    <source>
        <strain evidence="2">IMI 349063</strain>
    </source>
</reference>
<dbReference type="AlphaFoldDB" id="H1VXW8"/>
<dbReference type="GO" id="GO:0006139">
    <property type="term" value="P:nucleobase-containing compound metabolic process"/>
    <property type="evidence" value="ECO:0007669"/>
    <property type="project" value="UniProtKB-ARBA"/>
</dbReference>